<feature type="coiled-coil region" evidence="1">
    <location>
        <begin position="364"/>
        <end position="413"/>
    </location>
</feature>
<gene>
    <name evidence="3" type="ORF">EDS130_LOCUS16463</name>
    <name evidence="4" type="ORF">XAT740_LOCUS20619</name>
</gene>
<dbReference type="PANTHER" id="PTHR34649">
    <property type="entry name" value="CILIA- AND FLAGELLA-ASSOCIATED PROTEIN 99"/>
    <property type="match status" value="1"/>
</dbReference>
<accession>A0A814J845</accession>
<dbReference type="OrthoDB" id="10262255at2759"/>
<organism evidence="3 6">
    <name type="scientific">Adineta ricciae</name>
    <name type="common">Rotifer</name>
    <dbReference type="NCBI Taxonomy" id="249248"/>
    <lineage>
        <taxon>Eukaryota</taxon>
        <taxon>Metazoa</taxon>
        <taxon>Spiralia</taxon>
        <taxon>Gnathifera</taxon>
        <taxon>Rotifera</taxon>
        <taxon>Eurotatoria</taxon>
        <taxon>Bdelloidea</taxon>
        <taxon>Adinetida</taxon>
        <taxon>Adinetidae</taxon>
        <taxon>Adineta</taxon>
    </lineage>
</organism>
<dbReference type="EMBL" id="CAJNOJ010000071">
    <property type="protein sequence ID" value="CAF1032015.1"/>
    <property type="molecule type" value="Genomic_DNA"/>
</dbReference>
<sequence length="643" mass="75548">MNRNANTYSELFYHCVQVLNEYTENVSEEVFLENYFRENQVPNEAFVSTILFDCMRHSTLLKTVIDIFYATDGVNVRKSEKNIYKVIAYLIFFQLDTIQMKLFRGFVNSIHLNRIHQFLKFLINEKHLEAVERQCMKVYDEEYMNGKVSGVIKTYLPDLRAILLDLSDAVDGHIAPRQVPDPTKTKPFNLTAPKPRTVPVPKIVPQMEKSRPVPKTTYGPSREELELEKIREENYRRSLQKLDQTRALSANFMQTEKSAKTQSKLNKITEERDNELQFEHFRANSPPKSQTNKIPVKLNVATVLKESQLYKKQEDDVRRRLLDFEAGGKDATEFLQWQQAMQKQDYDEQMNAIERKRLEGKMSYEEAILARQRLVEENRRLAEELKRETREIVEEHVKDKVKEEQRMKQLIDEVVAGRENAKLAQQKLQQYKADFVKQYKEDTKQMMKQALEEAEAEMRQRAELIQQIRALESVPIDRWKPVDLTTVAGHGVHDEMSIAELRERLELVKLEREKERESRRDQIVKDKQVKEQMITTSVQNIVKYRNELSAQAAKKKHRQVSAPSRAEQNPELEQLKQDIENKKHHRLSKQQQTRDTLASLNVRSVPSTGRAATFRANPEWNRFDQLEKSYNKTQKRLAPSLIA</sequence>
<protein>
    <recommendedName>
        <fullName evidence="7">Cilia- and flagella-associated protein 99</fullName>
    </recommendedName>
</protein>
<comment type="caution">
    <text evidence="3">The sequence shown here is derived from an EMBL/GenBank/DDBJ whole genome shotgun (WGS) entry which is preliminary data.</text>
</comment>
<keyword evidence="1" id="KW-0175">Coiled coil</keyword>
<evidence type="ECO:0000313" key="4">
    <source>
        <dbReference type="EMBL" id="CAF1144776.1"/>
    </source>
</evidence>
<evidence type="ECO:0000313" key="6">
    <source>
        <dbReference type="Proteomes" id="UP000663852"/>
    </source>
</evidence>
<dbReference type="EMBL" id="CAJNOR010001447">
    <property type="protein sequence ID" value="CAF1144776.1"/>
    <property type="molecule type" value="Genomic_DNA"/>
</dbReference>
<evidence type="ECO:0008006" key="7">
    <source>
        <dbReference type="Google" id="ProtNLM"/>
    </source>
</evidence>
<proteinExistence type="predicted"/>
<dbReference type="PANTHER" id="PTHR34649:SF1">
    <property type="entry name" value="CILIA- AND FLAGELLA-ASSOCIATED PROTEIN 99"/>
    <property type="match status" value="1"/>
</dbReference>
<feature type="coiled-coil region" evidence="1">
    <location>
        <begin position="437"/>
        <end position="474"/>
    </location>
</feature>
<evidence type="ECO:0000256" key="2">
    <source>
        <dbReference type="SAM" id="MobiDB-lite"/>
    </source>
</evidence>
<dbReference type="AlphaFoldDB" id="A0A814J845"/>
<evidence type="ECO:0000256" key="1">
    <source>
        <dbReference type="SAM" id="Coils"/>
    </source>
</evidence>
<dbReference type="Proteomes" id="UP000663852">
    <property type="component" value="Unassembled WGS sequence"/>
</dbReference>
<reference evidence="3" key="1">
    <citation type="submission" date="2021-02" db="EMBL/GenBank/DDBJ databases">
        <authorList>
            <person name="Nowell W R."/>
        </authorList>
    </citation>
    <scope>NUCLEOTIDE SEQUENCE</scope>
</reference>
<keyword evidence="5" id="KW-1185">Reference proteome</keyword>
<name>A0A814J845_ADIRI</name>
<dbReference type="InterPro" id="IPR039341">
    <property type="entry name" value="CFAP99"/>
</dbReference>
<feature type="region of interest" description="Disordered" evidence="2">
    <location>
        <begin position="175"/>
        <end position="199"/>
    </location>
</feature>
<evidence type="ECO:0000313" key="5">
    <source>
        <dbReference type="Proteomes" id="UP000663828"/>
    </source>
</evidence>
<feature type="region of interest" description="Disordered" evidence="2">
    <location>
        <begin position="550"/>
        <end position="573"/>
    </location>
</feature>
<dbReference type="Proteomes" id="UP000663828">
    <property type="component" value="Unassembled WGS sequence"/>
</dbReference>
<evidence type="ECO:0000313" key="3">
    <source>
        <dbReference type="EMBL" id="CAF1032015.1"/>
    </source>
</evidence>